<comment type="similarity">
    <text evidence="8">Belongs to the tRNA(Ile)-lysidine synthase family.</text>
</comment>
<evidence type="ECO:0000256" key="6">
    <source>
        <dbReference type="ARBA" id="ARBA00022840"/>
    </source>
</evidence>
<comment type="subcellular location">
    <subcellularLocation>
        <location evidence="1 8">Cytoplasm</location>
    </subcellularLocation>
</comment>
<dbReference type="GO" id="GO:0005737">
    <property type="term" value="C:cytoplasm"/>
    <property type="evidence" value="ECO:0007669"/>
    <property type="project" value="UniProtKB-SubCell"/>
</dbReference>
<dbReference type="InterPro" id="IPR011063">
    <property type="entry name" value="TilS/TtcA_N"/>
</dbReference>
<dbReference type="SUPFAM" id="SSF82829">
    <property type="entry name" value="MesJ substrate recognition domain-like"/>
    <property type="match status" value="1"/>
</dbReference>
<dbReference type="Pfam" id="PF11734">
    <property type="entry name" value="TilS_C"/>
    <property type="match status" value="1"/>
</dbReference>
<evidence type="ECO:0000256" key="5">
    <source>
        <dbReference type="ARBA" id="ARBA00022741"/>
    </source>
</evidence>
<dbReference type="InterPro" id="IPR015262">
    <property type="entry name" value="tRNA_Ile_lys_synt_subst-bd"/>
</dbReference>
<comment type="domain">
    <text evidence="8">The N-terminal region contains the highly conserved SGGXDS motif, predicted to be a P-loop motif involved in ATP binding.</text>
</comment>
<dbReference type="PANTHER" id="PTHR43033:SF1">
    <property type="entry name" value="TRNA(ILE)-LYSIDINE SYNTHASE-RELATED"/>
    <property type="match status" value="1"/>
</dbReference>
<name>A0A450S106_9GAMM</name>
<keyword evidence="4 8" id="KW-0819">tRNA processing</keyword>
<protein>
    <recommendedName>
        <fullName evidence="8">tRNA(Ile)-lysidine synthase</fullName>
        <ecNumber evidence="8">6.3.4.19</ecNumber>
    </recommendedName>
    <alternativeName>
        <fullName evidence="8">tRNA(Ile)-2-lysyl-cytidine synthase</fullName>
    </alternativeName>
    <alternativeName>
        <fullName evidence="8">tRNA(Ile)-lysidine synthetase</fullName>
    </alternativeName>
</protein>
<feature type="binding site" evidence="8">
    <location>
        <begin position="12"/>
        <end position="17"/>
    </location>
    <ligand>
        <name>ATP</name>
        <dbReference type="ChEBI" id="CHEBI:30616"/>
    </ligand>
</feature>
<keyword evidence="3 8" id="KW-0436">Ligase</keyword>
<dbReference type="HAMAP" id="MF_01161">
    <property type="entry name" value="tRNA_Ile_lys_synt"/>
    <property type="match status" value="1"/>
</dbReference>
<evidence type="ECO:0000256" key="8">
    <source>
        <dbReference type="HAMAP-Rule" id="MF_01161"/>
    </source>
</evidence>
<dbReference type="GO" id="GO:0005524">
    <property type="term" value="F:ATP binding"/>
    <property type="evidence" value="ECO:0007669"/>
    <property type="project" value="UniProtKB-UniRule"/>
</dbReference>
<feature type="domain" description="Lysidine-tRNA(Ile) synthetase C-terminal" evidence="9">
    <location>
        <begin position="367"/>
        <end position="439"/>
    </location>
</feature>
<dbReference type="Pfam" id="PF09179">
    <property type="entry name" value="TilS"/>
    <property type="match status" value="1"/>
</dbReference>
<dbReference type="EMBL" id="CAADEX010000010">
    <property type="protein sequence ID" value="VFJ45330.1"/>
    <property type="molecule type" value="Genomic_DNA"/>
</dbReference>
<evidence type="ECO:0000256" key="2">
    <source>
        <dbReference type="ARBA" id="ARBA00022490"/>
    </source>
</evidence>
<dbReference type="Gene3D" id="3.40.50.620">
    <property type="entry name" value="HUPs"/>
    <property type="match status" value="1"/>
</dbReference>
<dbReference type="InterPro" id="IPR012796">
    <property type="entry name" value="Lysidine-tRNA-synth_C"/>
</dbReference>
<evidence type="ECO:0000256" key="7">
    <source>
        <dbReference type="ARBA" id="ARBA00048539"/>
    </source>
</evidence>
<dbReference type="CDD" id="cd01992">
    <property type="entry name" value="TilS_N"/>
    <property type="match status" value="1"/>
</dbReference>
<dbReference type="InterPro" id="IPR012094">
    <property type="entry name" value="tRNA_Ile_lys_synt"/>
</dbReference>
<evidence type="ECO:0000256" key="1">
    <source>
        <dbReference type="ARBA" id="ARBA00004496"/>
    </source>
</evidence>
<dbReference type="AlphaFoldDB" id="A0A450S106"/>
<comment type="catalytic activity">
    <reaction evidence="7 8">
        <text>cytidine(34) in tRNA(Ile2) + L-lysine + ATP = lysidine(34) in tRNA(Ile2) + AMP + diphosphate + H(+)</text>
        <dbReference type="Rhea" id="RHEA:43744"/>
        <dbReference type="Rhea" id="RHEA-COMP:10625"/>
        <dbReference type="Rhea" id="RHEA-COMP:10670"/>
        <dbReference type="ChEBI" id="CHEBI:15378"/>
        <dbReference type="ChEBI" id="CHEBI:30616"/>
        <dbReference type="ChEBI" id="CHEBI:32551"/>
        <dbReference type="ChEBI" id="CHEBI:33019"/>
        <dbReference type="ChEBI" id="CHEBI:82748"/>
        <dbReference type="ChEBI" id="CHEBI:83665"/>
        <dbReference type="ChEBI" id="CHEBI:456215"/>
        <dbReference type="EC" id="6.3.4.19"/>
    </reaction>
</comment>
<evidence type="ECO:0000256" key="3">
    <source>
        <dbReference type="ARBA" id="ARBA00022598"/>
    </source>
</evidence>
<keyword evidence="5 8" id="KW-0547">Nucleotide-binding</keyword>
<evidence type="ECO:0000256" key="4">
    <source>
        <dbReference type="ARBA" id="ARBA00022694"/>
    </source>
</evidence>
<dbReference type="InterPro" id="IPR014729">
    <property type="entry name" value="Rossmann-like_a/b/a_fold"/>
</dbReference>
<keyword evidence="2 8" id="KW-0963">Cytoplasm</keyword>
<dbReference type="Gene3D" id="1.20.59.20">
    <property type="match status" value="1"/>
</dbReference>
<dbReference type="InterPro" id="IPR012795">
    <property type="entry name" value="tRNA_Ile_lys_synt_N"/>
</dbReference>
<organism evidence="10">
    <name type="scientific">Candidatus Kentrum sp. DK</name>
    <dbReference type="NCBI Taxonomy" id="2126562"/>
    <lineage>
        <taxon>Bacteria</taxon>
        <taxon>Pseudomonadati</taxon>
        <taxon>Pseudomonadota</taxon>
        <taxon>Gammaproteobacteria</taxon>
        <taxon>Candidatus Kentrum</taxon>
    </lineage>
</organism>
<evidence type="ECO:0000259" key="9">
    <source>
        <dbReference type="SMART" id="SM00977"/>
    </source>
</evidence>
<dbReference type="NCBIfam" id="TIGR02433">
    <property type="entry name" value="lysidine_TilS_C"/>
    <property type="match status" value="1"/>
</dbReference>
<sequence>MPASRHYRIAYSGGMDSHVLLAAMASLREEREDVPRGSQISAIHINHNLQPDANRWARHARAVCEGLAIPCEIISVDARPAPGESPEAIARRARYRALKTFVGPDEILLAAHHRDDQAETVLLQLFRGAGPRGLAAMPAITRFGSGFLARPLLDIPRDRLREYAKERGLAWIEDASNRDQRFDRNYLRHRIIPALQARWPAIAHTLGRAAAHQADAARQLAEQAGKDLEELQTHAPSGGEESLEAPIPVPLSCRELQRLPEYRRRNALTGWFRRLGLPAPNAVHLERVLHDVIQARPDAEPRVSWNGAEVRRYRDGLHAGRPLPPHDPARVIPWPLTEPLTLPHLRLEARRAVGKGIRTAACPGNRVEVRFRQGGERYRTAGGHTHALKKLLQERGIPPWERARIPLIFVAGELVAVGTLWVCHPFRAGEGEEGWILRAAIPLRDGLRED</sequence>
<comment type="function">
    <text evidence="8">Ligates lysine onto the cytidine present at position 34 of the AUA codon-specific tRNA(Ile) that contains the anticodon CAU, in an ATP-dependent manner. Cytidine is converted to lysidine, thus changing the amino acid specificity of the tRNA from methionine to isoleucine.</text>
</comment>
<dbReference type="Pfam" id="PF01171">
    <property type="entry name" value="ATP_bind_3"/>
    <property type="match status" value="1"/>
</dbReference>
<dbReference type="PANTHER" id="PTHR43033">
    <property type="entry name" value="TRNA(ILE)-LYSIDINE SYNTHASE-RELATED"/>
    <property type="match status" value="1"/>
</dbReference>
<keyword evidence="6 8" id="KW-0067">ATP-binding</keyword>
<dbReference type="GO" id="GO:0032267">
    <property type="term" value="F:tRNA(Ile)-lysidine synthase activity"/>
    <property type="evidence" value="ECO:0007669"/>
    <property type="project" value="UniProtKB-EC"/>
</dbReference>
<dbReference type="SUPFAM" id="SSF56037">
    <property type="entry name" value="PheT/TilS domain"/>
    <property type="match status" value="1"/>
</dbReference>
<dbReference type="SUPFAM" id="SSF52402">
    <property type="entry name" value="Adenine nucleotide alpha hydrolases-like"/>
    <property type="match status" value="1"/>
</dbReference>
<dbReference type="SMART" id="SM00977">
    <property type="entry name" value="TilS_C"/>
    <property type="match status" value="1"/>
</dbReference>
<accession>A0A450S106</accession>
<evidence type="ECO:0000313" key="10">
    <source>
        <dbReference type="EMBL" id="VFJ45330.1"/>
    </source>
</evidence>
<reference evidence="10" key="1">
    <citation type="submission" date="2019-02" db="EMBL/GenBank/DDBJ databases">
        <authorList>
            <person name="Gruber-Vodicka R. H."/>
            <person name="Seah K. B. B."/>
        </authorList>
    </citation>
    <scope>NUCLEOTIDE SEQUENCE</scope>
    <source>
        <strain evidence="10">BECK_DK47</strain>
    </source>
</reference>
<proteinExistence type="inferred from homology"/>
<dbReference type="GO" id="GO:0006400">
    <property type="term" value="P:tRNA modification"/>
    <property type="evidence" value="ECO:0007669"/>
    <property type="project" value="UniProtKB-UniRule"/>
</dbReference>
<dbReference type="NCBIfam" id="TIGR02432">
    <property type="entry name" value="lysidine_TilS_N"/>
    <property type="match status" value="1"/>
</dbReference>
<gene>
    <name evidence="8" type="primary">tilS</name>
    <name evidence="10" type="ORF">BECKDK2373B_GA0170837_101035</name>
</gene>
<dbReference type="EC" id="6.3.4.19" evidence="8"/>